<feature type="transmembrane region" description="Helical" evidence="1">
    <location>
        <begin position="36"/>
        <end position="59"/>
    </location>
</feature>
<organism evidence="2 4">
    <name type="scientific">Neoehrlichia mikurensis</name>
    <dbReference type="NCBI Taxonomy" id="89586"/>
    <lineage>
        <taxon>Bacteria</taxon>
        <taxon>Pseudomonadati</taxon>
        <taxon>Pseudomonadota</taxon>
        <taxon>Alphaproteobacteria</taxon>
        <taxon>Rickettsiales</taxon>
        <taxon>Anaplasmataceae</taxon>
        <taxon>Candidatus Neoehrlichia</taxon>
    </lineage>
</organism>
<evidence type="ECO:0000256" key="1">
    <source>
        <dbReference type="SAM" id="Phobius"/>
    </source>
</evidence>
<evidence type="ECO:0000313" key="4">
    <source>
        <dbReference type="Proteomes" id="UP001059822"/>
    </source>
</evidence>
<name>A0A9Q9BZE5_9RICK</name>
<reference evidence="2" key="1">
    <citation type="journal article" date="2022" name="Microorganisms">
        <title>Assembly and Comparison of Ca. Neoehrlichia mikurensis Genomes.</title>
        <authorList>
            <person name="Azagi T."/>
            <person name="Dirks R.P."/>
            <person name="Yebra-Pimentel E.S."/>
            <person name="Schaap P.J."/>
            <person name="Koehorst J.J."/>
            <person name="Esser H.J."/>
            <person name="Sprong H."/>
        </authorList>
    </citation>
    <scope>NUCLEOTIDE SEQUENCE</scope>
    <source>
        <strain evidence="3">18-2804</strain>
        <strain evidence="2">18-2837</strain>
    </source>
</reference>
<protein>
    <submittedName>
        <fullName evidence="2">Uncharacterized protein</fullName>
    </submittedName>
</protein>
<dbReference type="RefSeq" id="WP_218194125.1">
    <property type="nucleotide sequence ID" value="NZ_CP054597.1"/>
</dbReference>
<sequence>MINKQGAICISNLLAFIVGSEIIIESRTTQDRKRAMLVCIFSVSILTLILLRIYCMFFHRKINVFLKNHKESFILDAPLLKIEIYNKEHSCNACSMLQVTLDKKVISGYTTDNADRQILIQDYINNPVNSINAQIKIYFISKPGSIKERIMPFTSLHAKPNIIINIKEKKFIRYNILHLKSIILSIDELKKLLDFCVDEKSIHIWLLEKYLSENCNNYYLNNRLLYILKNFPCSSKIRNLLSDKLRDNLCDALRYLQEHDFNKLTNNDLKILIKDIMDLIIKRSCEYTNLHEILHKEEYIKKLDLQIGDEDIIACYFDTLNNKTSCLIKKSLLYNNTQSKLMIALHSYIEKCKKYNENKFKDLRTLYVTNEVKIGYDILSNFITKHNLNDNINQIIYAARNEVSKKYSKLLNSYIIGLVKEEVTSISRLQLSKGSI</sequence>
<keyword evidence="1" id="KW-0812">Transmembrane</keyword>
<evidence type="ECO:0000313" key="3">
    <source>
        <dbReference type="EMBL" id="UTO56240.1"/>
    </source>
</evidence>
<proteinExistence type="predicted"/>
<dbReference type="AlphaFoldDB" id="A0A9Q9BZE5"/>
<keyword evidence="5" id="KW-1185">Reference proteome</keyword>
<dbReference type="EMBL" id="CP089285">
    <property type="protein sequence ID" value="UTO56240.1"/>
    <property type="molecule type" value="Genomic_DNA"/>
</dbReference>
<dbReference type="EMBL" id="CP089286">
    <property type="protein sequence ID" value="UTO55320.1"/>
    <property type="molecule type" value="Genomic_DNA"/>
</dbReference>
<dbReference type="Proteomes" id="UP001059985">
    <property type="component" value="Chromosome"/>
</dbReference>
<evidence type="ECO:0000313" key="5">
    <source>
        <dbReference type="Proteomes" id="UP001059985"/>
    </source>
</evidence>
<keyword evidence="1" id="KW-0472">Membrane</keyword>
<gene>
    <name evidence="3" type="ORF">LUA81_03975</name>
    <name evidence="2" type="ORF">LUA82_04010</name>
</gene>
<dbReference type="Proteomes" id="UP001059822">
    <property type="component" value="Chromosome"/>
</dbReference>
<evidence type="ECO:0000313" key="2">
    <source>
        <dbReference type="EMBL" id="UTO55320.1"/>
    </source>
</evidence>
<accession>A0A9Q9BZE5</accession>
<keyword evidence="1" id="KW-1133">Transmembrane helix</keyword>